<dbReference type="Proteomes" id="UP000317093">
    <property type="component" value="Chromosome"/>
</dbReference>
<evidence type="ECO:0000256" key="1">
    <source>
        <dbReference type="SAM" id="Coils"/>
    </source>
</evidence>
<name>A0A518AZ01_9BACT</name>
<keyword evidence="1" id="KW-0175">Coiled coil</keyword>
<proteinExistence type="predicted"/>
<dbReference type="RefSeq" id="WP_145255028.1">
    <property type="nucleotide sequence ID" value="NZ_CP036279.1"/>
</dbReference>
<dbReference type="EMBL" id="CP036279">
    <property type="protein sequence ID" value="QDU59948.1"/>
    <property type="molecule type" value="Genomic_DNA"/>
</dbReference>
<gene>
    <name evidence="3" type="ORF">Pan216_07830</name>
</gene>
<accession>A0A518AZ01</accession>
<evidence type="ECO:0000313" key="3">
    <source>
        <dbReference type="EMBL" id="QDU59948.1"/>
    </source>
</evidence>
<organism evidence="3 4">
    <name type="scientific">Kolteria novifilia</name>
    <dbReference type="NCBI Taxonomy" id="2527975"/>
    <lineage>
        <taxon>Bacteria</taxon>
        <taxon>Pseudomonadati</taxon>
        <taxon>Planctomycetota</taxon>
        <taxon>Planctomycetia</taxon>
        <taxon>Kolteriales</taxon>
        <taxon>Kolteriaceae</taxon>
        <taxon>Kolteria</taxon>
    </lineage>
</organism>
<reference evidence="3 4" key="1">
    <citation type="submission" date="2019-02" db="EMBL/GenBank/DDBJ databases">
        <title>Deep-cultivation of Planctomycetes and their phenomic and genomic characterization uncovers novel biology.</title>
        <authorList>
            <person name="Wiegand S."/>
            <person name="Jogler M."/>
            <person name="Boedeker C."/>
            <person name="Pinto D."/>
            <person name="Vollmers J."/>
            <person name="Rivas-Marin E."/>
            <person name="Kohn T."/>
            <person name="Peeters S.H."/>
            <person name="Heuer A."/>
            <person name="Rast P."/>
            <person name="Oberbeckmann S."/>
            <person name="Bunk B."/>
            <person name="Jeske O."/>
            <person name="Meyerdierks A."/>
            <person name="Storesund J.E."/>
            <person name="Kallscheuer N."/>
            <person name="Luecker S."/>
            <person name="Lage O.M."/>
            <person name="Pohl T."/>
            <person name="Merkel B.J."/>
            <person name="Hornburger P."/>
            <person name="Mueller R.-W."/>
            <person name="Bruemmer F."/>
            <person name="Labrenz M."/>
            <person name="Spormann A.M."/>
            <person name="Op den Camp H."/>
            <person name="Overmann J."/>
            <person name="Amann R."/>
            <person name="Jetten M.S.M."/>
            <person name="Mascher T."/>
            <person name="Medema M.H."/>
            <person name="Devos D.P."/>
            <person name="Kaster A.-K."/>
            <person name="Ovreas L."/>
            <person name="Rohde M."/>
            <person name="Galperin M.Y."/>
            <person name="Jogler C."/>
        </authorList>
    </citation>
    <scope>NUCLEOTIDE SEQUENCE [LARGE SCALE GENOMIC DNA]</scope>
    <source>
        <strain evidence="3 4">Pan216</strain>
    </source>
</reference>
<evidence type="ECO:0008006" key="5">
    <source>
        <dbReference type="Google" id="ProtNLM"/>
    </source>
</evidence>
<evidence type="ECO:0000256" key="2">
    <source>
        <dbReference type="SAM" id="MobiDB-lite"/>
    </source>
</evidence>
<evidence type="ECO:0000313" key="4">
    <source>
        <dbReference type="Proteomes" id="UP000317093"/>
    </source>
</evidence>
<feature type="coiled-coil region" evidence="1">
    <location>
        <begin position="45"/>
        <end position="72"/>
    </location>
</feature>
<feature type="region of interest" description="Disordered" evidence="2">
    <location>
        <begin position="1"/>
        <end position="36"/>
    </location>
</feature>
<keyword evidence="4" id="KW-1185">Reference proteome</keyword>
<sequence>MPKDDSVSSKPPRAIPRPSGSRVSWNKSRSRDRTQKDSAITWGFEQRIENRLEAMAARCRKQRRDSQKVEREIGRLLGQHTRAALLFEITVRAVENGRAELTWKRAAECRDWATLSAGCYLLRSNVADWSDEELWRAYIQLTEAEAAFRIHRSDLSLRPIWHQKEDRVRAHILVCFLAYVLWKTLAALCQRAGLGDEPRRILDELRAIDVVPPTREVPEIRKRCVSRPSDHQAILLHQLGLHLPSTTNFAEM</sequence>
<dbReference type="OrthoDB" id="229863at2"/>
<protein>
    <recommendedName>
        <fullName evidence="5">Transposase IS4-like domain-containing protein</fullName>
    </recommendedName>
</protein>
<dbReference type="AlphaFoldDB" id="A0A518AZ01"/>
<dbReference type="KEGG" id="knv:Pan216_07830"/>